<dbReference type="Proteomes" id="UP000002698">
    <property type="component" value="Chromosome"/>
</dbReference>
<organism evidence="2 3">
    <name type="scientific">Natronomonas pharaonis (strain ATCC 35678 / DSM 2160 / CIP 103997 / JCM 8858 / NBRC 14720 / NCIMB 2260 / Gabara)</name>
    <name type="common">Halobacterium pharaonis</name>
    <dbReference type="NCBI Taxonomy" id="348780"/>
    <lineage>
        <taxon>Archaea</taxon>
        <taxon>Methanobacteriati</taxon>
        <taxon>Methanobacteriota</taxon>
        <taxon>Stenosarchaea group</taxon>
        <taxon>Halobacteria</taxon>
        <taxon>Halobacteriales</taxon>
        <taxon>Natronomonadaceae</taxon>
        <taxon>Natronomonas</taxon>
    </lineage>
</organism>
<evidence type="ECO:0000313" key="2">
    <source>
        <dbReference type="EMBL" id="CAI48737.1"/>
    </source>
</evidence>
<dbReference type="PIRSF" id="PIRSF030471">
    <property type="entry name" value="STR_Vng0742h_prd"/>
    <property type="match status" value="1"/>
</dbReference>
<dbReference type="eggNOG" id="arCOG02910">
    <property type="taxonomic scope" value="Archaea"/>
</dbReference>
<dbReference type="InterPro" id="IPR016954">
    <property type="entry name" value="Uncharacterised_Vng0742h"/>
</dbReference>
<feature type="domain" description="DICT" evidence="1">
    <location>
        <begin position="101"/>
        <end position="215"/>
    </location>
</feature>
<accession>A0A1U7EUR2</accession>
<dbReference type="EMBL" id="CR936257">
    <property type="protein sequence ID" value="CAI48737.1"/>
    <property type="molecule type" value="Genomic_DNA"/>
</dbReference>
<evidence type="ECO:0000259" key="1">
    <source>
        <dbReference type="Pfam" id="PF10069"/>
    </source>
</evidence>
<proteinExistence type="predicted"/>
<protein>
    <submittedName>
        <fullName evidence="2">DICT domain protein</fullName>
    </submittedName>
</protein>
<dbReference type="RefSeq" id="WP_011322372.1">
    <property type="nucleotide sequence ID" value="NC_007426.1"/>
</dbReference>
<dbReference type="OrthoDB" id="302327at2157"/>
<dbReference type="GeneID" id="3701104"/>
<gene>
    <name evidence="2" type="ordered locus">NP_1292A</name>
</gene>
<dbReference type="STRING" id="348780.NP_1292A"/>
<dbReference type="KEGG" id="nph:NP_1292A"/>
<reference evidence="2 3" key="1">
    <citation type="journal article" date="2005" name="Genome Res.">
        <title>Living with two extremes: conclusions from the genome sequence of Natronomonas pharaonis.</title>
        <authorList>
            <person name="Falb M."/>
            <person name="Pfeiffer F."/>
            <person name="Palm P."/>
            <person name="Rodewald K."/>
            <person name="Hickmann V."/>
            <person name="Tittor J."/>
            <person name="Oesterhelt D."/>
        </authorList>
    </citation>
    <scope>NUCLEOTIDE SEQUENCE [LARGE SCALE GENOMIC DNA]</scope>
    <source>
        <strain evidence="3">ATCC 35678 / DSM 2160 / CIP 103997 / JCM 8858 / NBRC 14720 / NCIMB 2260 / Gabara</strain>
    </source>
</reference>
<sequence>MADSLCDFLKADDRSERKLAVVGDVEGPVQSLFEESFGGLDVSIESSGQSGGEEATVALVENGEVVATSPMGAIRNAILLVNSDLYTSGLSGIDKHEAPEVLTELDEQVVTLRGFPASVKEKLLLIVISRHIERRALEAGDGRLDVAFQRLSRLCDEYGTKKVYERLATTAVDVHAYGVPDGRPTDIPELTVHGNDSERYRRSWFVVFTPPPEGDTEPAALVAVETGENVWRSMWTYDAEQVAAIQQHIQEAF</sequence>
<name>A0A1U7EUR2_NATPD</name>
<evidence type="ECO:0000313" key="3">
    <source>
        <dbReference type="Proteomes" id="UP000002698"/>
    </source>
</evidence>
<dbReference type="Pfam" id="PF10069">
    <property type="entry name" value="DICT"/>
    <property type="match status" value="1"/>
</dbReference>
<dbReference type="HOGENOM" id="CLU_069298_1_0_2"/>
<dbReference type="EnsemblBacteria" id="CAI48737">
    <property type="protein sequence ID" value="CAI48737"/>
    <property type="gene ID" value="NP_1292A"/>
</dbReference>
<dbReference type="InterPro" id="IPR019278">
    <property type="entry name" value="DICT_dom"/>
</dbReference>
<dbReference type="AlphaFoldDB" id="A0A1U7EUR2"/>
<keyword evidence="3" id="KW-1185">Reference proteome</keyword>